<keyword evidence="1" id="KW-1133">Transmembrane helix</keyword>
<feature type="transmembrane region" description="Helical" evidence="1">
    <location>
        <begin position="52"/>
        <end position="70"/>
    </location>
</feature>
<gene>
    <name evidence="2" type="ORF">MtrunA17_Chr1g0154081</name>
</gene>
<name>A0A396JL09_MEDTR</name>
<keyword evidence="1" id="KW-0812">Transmembrane</keyword>
<dbReference type="Proteomes" id="UP000265566">
    <property type="component" value="Chromosome 1"/>
</dbReference>
<feature type="transmembrane region" description="Helical" evidence="1">
    <location>
        <begin position="25"/>
        <end position="46"/>
    </location>
</feature>
<keyword evidence="1" id="KW-0472">Membrane</keyword>
<protein>
    <recommendedName>
        <fullName evidence="4">Transmembrane protein</fullName>
    </recommendedName>
</protein>
<evidence type="ECO:0000313" key="2">
    <source>
        <dbReference type="EMBL" id="RHN77371.1"/>
    </source>
</evidence>
<reference evidence="3" key="1">
    <citation type="journal article" date="2018" name="Nat. Plants">
        <title>Whole-genome landscape of Medicago truncatula symbiotic genes.</title>
        <authorList>
            <person name="Pecrix Y."/>
            <person name="Staton S.E."/>
            <person name="Sallet E."/>
            <person name="Lelandais-Briere C."/>
            <person name="Moreau S."/>
            <person name="Carrere S."/>
            <person name="Blein T."/>
            <person name="Jardinaud M.F."/>
            <person name="Latrasse D."/>
            <person name="Zouine M."/>
            <person name="Zahm M."/>
            <person name="Kreplak J."/>
            <person name="Mayjonade B."/>
            <person name="Satge C."/>
            <person name="Perez M."/>
            <person name="Cauet S."/>
            <person name="Marande W."/>
            <person name="Chantry-Darmon C."/>
            <person name="Lopez-Roques C."/>
            <person name="Bouchez O."/>
            <person name="Berard A."/>
            <person name="Debelle F."/>
            <person name="Munos S."/>
            <person name="Bendahmane A."/>
            <person name="Berges H."/>
            <person name="Niebel A."/>
            <person name="Buitink J."/>
            <person name="Frugier F."/>
            <person name="Benhamed M."/>
            <person name="Crespi M."/>
            <person name="Gouzy J."/>
            <person name="Gamas P."/>
        </authorList>
    </citation>
    <scope>NUCLEOTIDE SEQUENCE [LARGE SCALE GENOMIC DNA]</scope>
    <source>
        <strain evidence="3">cv. Jemalong A17</strain>
    </source>
</reference>
<proteinExistence type="predicted"/>
<sequence>MVIDTRFNNTPNLLFIKNKILRISIYLFLSLFDEVPTTVTLVAIIHKVLRCGVQFMPCVSLVISTLIMSFSR</sequence>
<evidence type="ECO:0000313" key="3">
    <source>
        <dbReference type="Proteomes" id="UP000265566"/>
    </source>
</evidence>
<comment type="caution">
    <text evidence="2">The sequence shown here is derived from an EMBL/GenBank/DDBJ whole genome shotgun (WGS) entry which is preliminary data.</text>
</comment>
<dbReference type="AlphaFoldDB" id="A0A396JL09"/>
<accession>A0A396JL09</accession>
<evidence type="ECO:0000256" key="1">
    <source>
        <dbReference type="SAM" id="Phobius"/>
    </source>
</evidence>
<organism evidence="2 3">
    <name type="scientific">Medicago truncatula</name>
    <name type="common">Barrel medic</name>
    <name type="synonym">Medicago tribuloides</name>
    <dbReference type="NCBI Taxonomy" id="3880"/>
    <lineage>
        <taxon>Eukaryota</taxon>
        <taxon>Viridiplantae</taxon>
        <taxon>Streptophyta</taxon>
        <taxon>Embryophyta</taxon>
        <taxon>Tracheophyta</taxon>
        <taxon>Spermatophyta</taxon>
        <taxon>Magnoliopsida</taxon>
        <taxon>eudicotyledons</taxon>
        <taxon>Gunneridae</taxon>
        <taxon>Pentapetalae</taxon>
        <taxon>rosids</taxon>
        <taxon>fabids</taxon>
        <taxon>Fabales</taxon>
        <taxon>Fabaceae</taxon>
        <taxon>Papilionoideae</taxon>
        <taxon>50 kb inversion clade</taxon>
        <taxon>NPAAA clade</taxon>
        <taxon>Hologalegina</taxon>
        <taxon>IRL clade</taxon>
        <taxon>Trifolieae</taxon>
        <taxon>Medicago</taxon>
    </lineage>
</organism>
<dbReference type="EMBL" id="PSQE01000001">
    <property type="protein sequence ID" value="RHN77371.1"/>
    <property type="molecule type" value="Genomic_DNA"/>
</dbReference>
<dbReference type="Gramene" id="rna818">
    <property type="protein sequence ID" value="RHN77371.1"/>
    <property type="gene ID" value="gene818"/>
</dbReference>
<evidence type="ECO:0008006" key="4">
    <source>
        <dbReference type="Google" id="ProtNLM"/>
    </source>
</evidence>